<dbReference type="Proteomes" id="UP000642107">
    <property type="component" value="Unassembled WGS sequence"/>
</dbReference>
<evidence type="ECO:0008006" key="3">
    <source>
        <dbReference type="Google" id="ProtNLM"/>
    </source>
</evidence>
<proteinExistence type="predicted"/>
<dbReference type="EMBL" id="JACZDF010000007">
    <property type="protein sequence ID" value="MBD9700156.1"/>
    <property type="molecule type" value="Genomic_DNA"/>
</dbReference>
<keyword evidence="2" id="KW-1185">Reference proteome</keyword>
<reference evidence="1 2" key="1">
    <citation type="submission" date="2020-09" db="EMBL/GenBank/DDBJ databases">
        <title>Flavimobilis rhizosphaerae sp. nov., isolated from rhizosphere soil of Spartina alterniflora.</title>
        <authorList>
            <person name="Hanqin C."/>
        </authorList>
    </citation>
    <scope>NUCLEOTIDE SEQUENCE [LARGE SCALE GENOMIC DNA]</scope>
    <source>
        <strain evidence="1 2">GY 10621</strain>
    </source>
</reference>
<comment type="caution">
    <text evidence="1">The sequence shown here is derived from an EMBL/GenBank/DDBJ whole genome shotgun (WGS) entry which is preliminary data.</text>
</comment>
<dbReference type="RefSeq" id="WP_192281282.1">
    <property type="nucleotide sequence ID" value="NZ_JACZDF010000007.1"/>
</dbReference>
<evidence type="ECO:0000313" key="2">
    <source>
        <dbReference type="Proteomes" id="UP000642107"/>
    </source>
</evidence>
<protein>
    <recommendedName>
        <fullName evidence="3">DUF4240 domain-containing protein</fullName>
    </recommendedName>
</protein>
<accession>A0ABR9DSU7</accession>
<sequence>MPPLEPPVRDVEVGWVLADDPRLVPLVMERAMQDDYVCRELTCELQASWPNSSLLAAAALGAEWARGHDGAGPIPADVIRAWGQEIAWAHADAGVQGSLLRSICQDVTEGLPPEQMGAAIREGAALAREVGLPAERADLALERFELSPDEEWMFERWGDPKDAGMAL</sequence>
<name>A0ABR9DSU7_9MICO</name>
<evidence type="ECO:0000313" key="1">
    <source>
        <dbReference type="EMBL" id="MBD9700156.1"/>
    </source>
</evidence>
<organism evidence="1 2">
    <name type="scientific">Flavimobilis rhizosphaerae</name>
    <dbReference type="NCBI Taxonomy" id="2775421"/>
    <lineage>
        <taxon>Bacteria</taxon>
        <taxon>Bacillati</taxon>
        <taxon>Actinomycetota</taxon>
        <taxon>Actinomycetes</taxon>
        <taxon>Micrococcales</taxon>
        <taxon>Jonesiaceae</taxon>
        <taxon>Flavimobilis</taxon>
    </lineage>
</organism>
<gene>
    <name evidence="1" type="ORF">IGS67_11750</name>
</gene>